<keyword evidence="2" id="KW-1185">Reference proteome</keyword>
<dbReference type="Proteomes" id="UP000027586">
    <property type="component" value="Unassembled WGS sequence"/>
</dbReference>
<organism evidence="1 2">
    <name type="scientific">Lichtheimia corymbifera JMRC:FSU:9682</name>
    <dbReference type="NCBI Taxonomy" id="1263082"/>
    <lineage>
        <taxon>Eukaryota</taxon>
        <taxon>Fungi</taxon>
        <taxon>Fungi incertae sedis</taxon>
        <taxon>Mucoromycota</taxon>
        <taxon>Mucoromycotina</taxon>
        <taxon>Mucoromycetes</taxon>
        <taxon>Mucorales</taxon>
        <taxon>Lichtheimiaceae</taxon>
        <taxon>Lichtheimia</taxon>
    </lineage>
</organism>
<dbReference type="VEuPathDB" id="FungiDB:LCOR_11564.1"/>
<evidence type="ECO:0000313" key="2">
    <source>
        <dbReference type="Proteomes" id="UP000027586"/>
    </source>
</evidence>
<protein>
    <submittedName>
        <fullName evidence="1">Uncharacterized protein</fullName>
    </submittedName>
</protein>
<accession>A0A068SFI9</accession>
<dbReference type="EMBL" id="CBTN010000107">
    <property type="protein sequence ID" value="CDH60785.1"/>
    <property type="molecule type" value="Genomic_DNA"/>
</dbReference>
<comment type="caution">
    <text evidence="1">The sequence shown here is derived from an EMBL/GenBank/DDBJ whole genome shotgun (WGS) entry which is preliminary data.</text>
</comment>
<dbReference type="AlphaFoldDB" id="A0A068SFI9"/>
<proteinExistence type="predicted"/>
<evidence type="ECO:0000313" key="1">
    <source>
        <dbReference type="EMBL" id="CDH60785.1"/>
    </source>
</evidence>
<name>A0A068SFI9_9FUNG</name>
<reference evidence="1" key="1">
    <citation type="submission" date="2013-08" db="EMBL/GenBank/DDBJ databases">
        <title>Gene expansion shapes genome architecture in the human pathogen Lichtheimia corymbifera: an evolutionary genomics analysis in the ancient terrestrial Mucorales (Mucoromycotina).</title>
        <authorList>
            <person name="Schwartze V.U."/>
            <person name="Winter S."/>
            <person name="Shelest E."/>
            <person name="Marcet-Houben M."/>
            <person name="Horn F."/>
            <person name="Wehner S."/>
            <person name="Hoffmann K."/>
            <person name="Riege K."/>
            <person name="Sammeth M."/>
            <person name="Nowrousian M."/>
            <person name="Valiante V."/>
            <person name="Linde J."/>
            <person name="Jacobsen I.D."/>
            <person name="Marz M."/>
            <person name="Brakhage A.A."/>
            <person name="Gabaldon T."/>
            <person name="Bocker S."/>
            <person name="Voigt K."/>
        </authorList>
    </citation>
    <scope>NUCLEOTIDE SEQUENCE [LARGE SCALE GENOMIC DNA]</scope>
    <source>
        <strain evidence="1">FSU 9682</strain>
    </source>
</reference>
<sequence length="102" mass="11574">MQLPLISISSPKFKVGELFSSFPFFLPCQNLVAMSTQPQSSNYPYISDRLLLYDRYRLCAAKYVCPRKLVLPRSSFRGSPCPIATHVMNDNTLNARLDVTLI</sequence>
<gene>
    <name evidence="1" type="ORF">LCOR_11564.1</name>
</gene>